<dbReference type="InterPro" id="IPR002508">
    <property type="entry name" value="MurNAc-LAA_cat"/>
</dbReference>
<evidence type="ECO:0000256" key="1">
    <source>
        <dbReference type="ARBA" id="ARBA00022801"/>
    </source>
</evidence>
<dbReference type="EC" id="3.5.1.28" evidence="4"/>
<dbReference type="InterPro" id="IPR050695">
    <property type="entry name" value="N-acetylmuramoyl_amidase_3"/>
</dbReference>
<keyword evidence="5" id="KW-1185">Reference proteome</keyword>
<dbReference type="Proteomes" id="UP001275315">
    <property type="component" value="Unassembled WGS sequence"/>
</dbReference>
<dbReference type="PANTHER" id="PTHR30404:SF0">
    <property type="entry name" value="N-ACETYLMURAMOYL-L-ALANINE AMIDASE AMIC"/>
    <property type="match status" value="1"/>
</dbReference>
<dbReference type="RefSeq" id="WP_320380385.1">
    <property type="nucleotide sequence ID" value="NZ_JAWDIQ010000002.1"/>
</dbReference>
<comment type="caution">
    <text evidence="4">The sequence shown here is derived from an EMBL/GenBank/DDBJ whole genome shotgun (WGS) entry which is preliminary data.</text>
</comment>
<organism evidence="4 5">
    <name type="scientific">Paracerasibacillus soli</name>
    <dbReference type="NCBI Taxonomy" id="480284"/>
    <lineage>
        <taxon>Bacteria</taxon>
        <taxon>Bacillati</taxon>
        <taxon>Bacillota</taxon>
        <taxon>Bacilli</taxon>
        <taxon>Bacillales</taxon>
        <taxon>Bacillaceae</taxon>
        <taxon>Paracerasibacillus</taxon>
    </lineage>
</organism>
<evidence type="ECO:0000256" key="2">
    <source>
        <dbReference type="SAM" id="MobiDB-lite"/>
    </source>
</evidence>
<evidence type="ECO:0000313" key="4">
    <source>
        <dbReference type="EMBL" id="MDY0409591.1"/>
    </source>
</evidence>
<feature type="region of interest" description="Disordered" evidence="2">
    <location>
        <begin position="1"/>
        <end position="25"/>
    </location>
</feature>
<proteinExistence type="predicted"/>
<evidence type="ECO:0000313" key="5">
    <source>
        <dbReference type="Proteomes" id="UP001275315"/>
    </source>
</evidence>
<accession>A0ABU5CTD7</accession>
<dbReference type="Gene3D" id="3.40.630.40">
    <property type="entry name" value="Zn-dependent exopeptidases"/>
    <property type="match status" value="1"/>
</dbReference>
<name>A0ABU5CTD7_9BACI</name>
<evidence type="ECO:0000259" key="3">
    <source>
        <dbReference type="SMART" id="SM00646"/>
    </source>
</evidence>
<dbReference type="SUPFAM" id="SSF53187">
    <property type="entry name" value="Zn-dependent exopeptidases"/>
    <property type="match status" value="1"/>
</dbReference>
<protein>
    <submittedName>
        <fullName evidence="4">N-acetylmuramoyl-L-alanine amidase</fullName>
        <ecNumber evidence="4">3.5.1.28</ecNumber>
    </submittedName>
</protein>
<gene>
    <name evidence="4" type="ORF">RWD45_14715</name>
</gene>
<sequence length="212" mass="23795">MTEKSNVPQKKKLNAHQPQKPKVSHESIKALENFHFTIDPGHGGKDPGAVIKDTQEKDLTLATAEVVAEHLREVGATVTLTRSRDEFIELENRAAISNQHQSDAFISIHFDSFERTEASGVTTHFSKKGESLTLAQNIHSSLKEHVPLDNRGMKRSNYLVLRKNNQPAVLLELGFMTNPSDWKKIQTKEFQNEVADAILEGLAKFVFEKKSP</sequence>
<dbReference type="SMART" id="SM00646">
    <property type="entry name" value="Ami_3"/>
    <property type="match status" value="1"/>
</dbReference>
<dbReference type="EMBL" id="JAWDIQ010000002">
    <property type="protein sequence ID" value="MDY0409591.1"/>
    <property type="molecule type" value="Genomic_DNA"/>
</dbReference>
<dbReference type="GO" id="GO:0008745">
    <property type="term" value="F:N-acetylmuramoyl-L-alanine amidase activity"/>
    <property type="evidence" value="ECO:0007669"/>
    <property type="project" value="UniProtKB-EC"/>
</dbReference>
<keyword evidence="1 4" id="KW-0378">Hydrolase</keyword>
<dbReference type="CDD" id="cd02696">
    <property type="entry name" value="MurNAc-LAA"/>
    <property type="match status" value="1"/>
</dbReference>
<dbReference type="Pfam" id="PF01520">
    <property type="entry name" value="Amidase_3"/>
    <property type="match status" value="1"/>
</dbReference>
<reference evidence="4 5" key="1">
    <citation type="submission" date="2023-10" db="EMBL/GenBank/DDBJ databases">
        <title>Virgibacillus soli CC-YMP-6 genome.</title>
        <authorList>
            <person name="Miliotis G."/>
            <person name="Sengupta P."/>
            <person name="Hameed A."/>
            <person name="Chuvochina M."/>
            <person name="Mcdonagh F."/>
            <person name="Simpson A.C."/>
            <person name="Singh N.K."/>
            <person name="Rekha P.D."/>
            <person name="Raman K."/>
            <person name="Hugenholtz P."/>
            <person name="Venkateswaran K."/>
        </authorList>
    </citation>
    <scope>NUCLEOTIDE SEQUENCE [LARGE SCALE GENOMIC DNA]</scope>
    <source>
        <strain evidence="4 5">CC-YMP-6</strain>
    </source>
</reference>
<feature type="domain" description="MurNAc-LAA" evidence="3">
    <location>
        <begin position="94"/>
        <end position="203"/>
    </location>
</feature>
<dbReference type="PANTHER" id="PTHR30404">
    <property type="entry name" value="N-ACETYLMURAMOYL-L-ALANINE AMIDASE"/>
    <property type="match status" value="1"/>
</dbReference>